<keyword evidence="1" id="KW-0328">Glycosyltransferase</keyword>
<dbReference type="Pfam" id="PF00535">
    <property type="entry name" value="Glycos_transf_2"/>
    <property type="match status" value="1"/>
</dbReference>
<evidence type="ECO:0000313" key="5">
    <source>
        <dbReference type="EMBL" id="SDC30954.1"/>
    </source>
</evidence>
<dbReference type="EMBL" id="VUND01000003">
    <property type="protein sequence ID" value="MST61135.1"/>
    <property type="molecule type" value="Genomic_DNA"/>
</dbReference>
<protein>
    <submittedName>
        <fullName evidence="4">Glycosyltransferase family 2 protein</fullName>
    </submittedName>
    <submittedName>
        <fullName evidence="5">Glycosyltransferase involved in cell wall bisynthesis</fullName>
    </submittedName>
</protein>
<proteinExistence type="predicted"/>
<evidence type="ECO:0000313" key="4">
    <source>
        <dbReference type="EMBL" id="MST61135.1"/>
    </source>
</evidence>
<evidence type="ECO:0000313" key="6">
    <source>
        <dbReference type="Proteomes" id="UP000198528"/>
    </source>
</evidence>
<evidence type="ECO:0000259" key="3">
    <source>
        <dbReference type="Pfam" id="PF00535"/>
    </source>
</evidence>
<dbReference type="InterPro" id="IPR029044">
    <property type="entry name" value="Nucleotide-diphossugar_trans"/>
</dbReference>
<feature type="domain" description="Glycosyltransferase 2-like" evidence="3">
    <location>
        <begin position="6"/>
        <end position="135"/>
    </location>
</feature>
<dbReference type="SUPFAM" id="SSF53448">
    <property type="entry name" value="Nucleotide-diphospho-sugar transferases"/>
    <property type="match status" value="1"/>
</dbReference>
<dbReference type="STRING" id="604330.SAMN04489857_1006"/>
<reference evidence="4 7" key="3">
    <citation type="submission" date="2019-08" db="EMBL/GenBank/DDBJ databases">
        <title>In-depth cultivation of the pig gut microbiome towards novel bacterial diversity and tailored functional studies.</title>
        <authorList>
            <person name="Wylensek D."/>
            <person name="Hitch T.C.A."/>
            <person name="Clavel T."/>
        </authorList>
    </citation>
    <scope>NUCLEOTIDE SEQUENCE [LARGE SCALE GENOMIC DNA]</scope>
    <source>
        <strain evidence="4 7">WB01_CNA04</strain>
    </source>
</reference>
<dbReference type="CDD" id="cd00761">
    <property type="entry name" value="Glyco_tranf_GTA_type"/>
    <property type="match status" value="1"/>
</dbReference>
<dbReference type="RefSeq" id="WP_090846205.1">
    <property type="nucleotide sequence ID" value="NZ_FMZL01000008.1"/>
</dbReference>
<evidence type="ECO:0000256" key="2">
    <source>
        <dbReference type="ARBA" id="ARBA00022679"/>
    </source>
</evidence>
<organism evidence="5 6">
    <name type="scientific">Parafannyhessea umbonata</name>
    <dbReference type="NCBI Taxonomy" id="604330"/>
    <lineage>
        <taxon>Bacteria</taxon>
        <taxon>Bacillati</taxon>
        <taxon>Actinomycetota</taxon>
        <taxon>Coriobacteriia</taxon>
        <taxon>Coriobacteriales</taxon>
        <taxon>Atopobiaceae</taxon>
        <taxon>Parafannyhessea</taxon>
    </lineage>
</organism>
<sequence>MNKILSFGIPCYNSSAYMDHCISSILEGSDYAEDVQIIVVDDGSTKDDTLAKAQDWERRYPGIVKAVHQENGGHGIAVMKGLENADGTYYKVVDSDDWVDADALKALLKQLRRFEELGTRVDLVISNYVYEHVEDGKQNFVSYEALPKNKIFTWDEIGHFTMSKYLLMHSLCYRADVLRDGGLPMPPHTFYVDNIYAYVPFPRCKTLYYLPVDLYRYFIGREDQSVNEKVLTSRIDHYWRVARIMMKSYHLYDDIKSAKLRSYMLSYFTIIMAICSVFSRLSDRPDAMDELDKLWAELKAYDPRMYRHAKHGVVGTFTNLPTKVGEKTTIGLYKAAQKLVKFN</sequence>
<evidence type="ECO:0000256" key="1">
    <source>
        <dbReference type="ARBA" id="ARBA00022676"/>
    </source>
</evidence>
<accession>A0A1G6KJ13</accession>
<dbReference type="PANTHER" id="PTHR22916">
    <property type="entry name" value="GLYCOSYLTRANSFERASE"/>
    <property type="match status" value="1"/>
</dbReference>
<reference evidence="6" key="2">
    <citation type="submission" date="2016-10" db="EMBL/GenBank/DDBJ databases">
        <authorList>
            <person name="Varghese N."/>
            <person name="Submissions S."/>
        </authorList>
    </citation>
    <scope>NUCLEOTIDE SEQUENCE [LARGE SCALE GENOMIC DNA]</scope>
    <source>
        <strain evidence="6">DSM 22619</strain>
    </source>
</reference>
<dbReference type="EMBL" id="FMZL01000008">
    <property type="protein sequence ID" value="SDC30954.1"/>
    <property type="molecule type" value="Genomic_DNA"/>
</dbReference>
<dbReference type="InterPro" id="IPR001173">
    <property type="entry name" value="Glyco_trans_2-like"/>
</dbReference>
<evidence type="ECO:0000313" key="7">
    <source>
        <dbReference type="Proteomes" id="UP000434342"/>
    </source>
</evidence>
<dbReference type="GO" id="GO:0016757">
    <property type="term" value="F:glycosyltransferase activity"/>
    <property type="evidence" value="ECO:0007669"/>
    <property type="project" value="UniProtKB-KW"/>
</dbReference>
<dbReference type="Proteomes" id="UP000198528">
    <property type="component" value="Unassembled WGS sequence"/>
</dbReference>
<dbReference type="Gene3D" id="3.90.550.10">
    <property type="entry name" value="Spore Coat Polysaccharide Biosynthesis Protein SpsA, Chain A"/>
    <property type="match status" value="1"/>
</dbReference>
<keyword evidence="2 5" id="KW-0808">Transferase</keyword>
<dbReference type="PANTHER" id="PTHR22916:SF51">
    <property type="entry name" value="GLYCOSYLTRANSFERASE EPSH-RELATED"/>
    <property type="match status" value="1"/>
</dbReference>
<gene>
    <name evidence="4" type="ORF">FYJ69_09585</name>
    <name evidence="5" type="ORF">SAMN04487824_10854</name>
</gene>
<dbReference type="Proteomes" id="UP000434342">
    <property type="component" value="Unassembled WGS sequence"/>
</dbReference>
<dbReference type="AlphaFoldDB" id="A0A1G6KJ13"/>
<keyword evidence="6" id="KW-1185">Reference proteome</keyword>
<reference evidence="5" key="1">
    <citation type="submission" date="2016-10" db="EMBL/GenBank/DDBJ databases">
        <authorList>
            <person name="de Groot N.N."/>
        </authorList>
    </citation>
    <scope>NUCLEOTIDE SEQUENCE [LARGE SCALE GENOMIC DNA]</scope>
    <source>
        <strain evidence="5">DSM 22619</strain>
    </source>
</reference>
<name>A0A1G6KJ13_9ACTN</name>